<organism evidence="1">
    <name type="scientific">marine sediment metagenome</name>
    <dbReference type="NCBI Taxonomy" id="412755"/>
    <lineage>
        <taxon>unclassified sequences</taxon>
        <taxon>metagenomes</taxon>
        <taxon>ecological metagenomes</taxon>
    </lineage>
</organism>
<dbReference type="EMBL" id="BARU01045287">
    <property type="protein sequence ID" value="GAH91844.1"/>
    <property type="molecule type" value="Genomic_DNA"/>
</dbReference>
<sequence>GWIISSHSNLVYWNYFYYNGQPLQAFDSGTNNNWDNGTIGNYWSDYGGVDADDDGIGDTSYSISGSAVSQDNYPIWDDGININKYFFNKTWGGIAEESFHDTAFDANGNIYITGYTSTNTNGEDDIILLKYTSES</sequence>
<gene>
    <name evidence="1" type="ORF">S03H2_68778</name>
</gene>
<evidence type="ECO:0000313" key="1">
    <source>
        <dbReference type="EMBL" id="GAH91844.1"/>
    </source>
</evidence>
<feature type="non-terminal residue" evidence="1">
    <location>
        <position position="1"/>
    </location>
</feature>
<proteinExistence type="predicted"/>
<comment type="caution">
    <text evidence="1">The sequence shown here is derived from an EMBL/GenBank/DDBJ whole genome shotgun (WGS) entry which is preliminary data.</text>
</comment>
<protein>
    <submittedName>
        <fullName evidence="1">Uncharacterized protein</fullName>
    </submittedName>
</protein>
<reference evidence="1" key="1">
    <citation type="journal article" date="2014" name="Front. Microbiol.">
        <title>High frequency of phylogenetically diverse reductive dehalogenase-homologous genes in deep subseafloor sedimentary metagenomes.</title>
        <authorList>
            <person name="Kawai M."/>
            <person name="Futagami T."/>
            <person name="Toyoda A."/>
            <person name="Takaki Y."/>
            <person name="Nishi S."/>
            <person name="Hori S."/>
            <person name="Arai W."/>
            <person name="Tsubouchi T."/>
            <person name="Morono Y."/>
            <person name="Uchiyama I."/>
            <person name="Ito T."/>
            <person name="Fujiyama A."/>
            <person name="Inagaki F."/>
            <person name="Takami H."/>
        </authorList>
    </citation>
    <scope>NUCLEOTIDE SEQUENCE</scope>
    <source>
        <strain evidence="1">Expedition CK06-06</strain>
    </source>
</reference>
<name>X1KNX1_9ZZZZ</name>
<accession>X1KNX1</accession>
<dbReference type="AlphaFoldDB" id="X1KNX1"/>